<evidence type="ECO:0000313" key="5">
    <source>
        <dbReference type="EMBL" id="TMQ49898.1"/>
    </source>
</evidence>
<dbReference type="Gene3D" id="3.40.225.10">
    <property type="entry name" value="Class II aldolase/adducin N-terminal domain"/>
    <property type="match status" value="1"/>
</dbReference>
<dbReference type="SUPFAM" id="SSF53639">
    <property type="entry name" value="AraD/HMP-PK domain-like"/>
    <property type="match status" value="1"/>
</dbReference>
<dbReference type="GO" id="GO:0016832">
    <property type="term" value="F:aldehyde-lyase activity"/>
    <property type="evidence" value="ECO:0007669"/>
    <property type="project" value="TreeGrafter"/>
</dbReference>
<evidence type="ECO:0000313" key="6">
    <source>
        <dbReference type="EMBL" id="TMQ56645.1"/>
    </source>
</evidence>
<accession>A0A538SZ50</accession>
<organism evidence="6 8">
    <name type="scientific">Eiseniibacteriota bacterium</name>
    <dbReference type="NCBI Taxonomy" id="2212470"/>
    <lineage>
        <taxon>Bacteria</taxon>
        <taxon>Candidatus Eiseniibacteriota</taxon>
    </lineage>
</organism>
<dbReference type="EMBL" id="VBOV01000197">
    <property type="protein sequence ID" value="TMQ56645.1"/>
    <property type="molecule type" value="Genomic_DNA"/>
</dbReference>
<gene>
    <name evidence="5" type="ORF">E6K71_03745</name>
    <name evidence="6" type="ORF">E6K75_08165</name>
</gene>
<dbReference type="Pfam" id="PF00596">
    <property type="entry name" value="Aldolase_II"/>
    <property type="match status" value="1"/>
</dbReference>
<dbReference type="Proteomes" id="UP000320913">
    <property type="component" value="Unassembled WGS sequence"/>
</dbReference>
<evidence type="ECO:0000313" key="7">
    <source>
        <dbReference type="Proteomes" id="UP000316292"/>
    </source>
</evidence>
<dbReference type="InterPro" id="IPR050197">
    <property type="entry name" value="Aldolase_class_II_sugar_metab"/>
</dbReference>
<keyword evidence="2" id="KW-0456">Lyase</keyword>
<dbReference type="GO" id="GO:0046872">
    <property type="term" value="F:metal ion binding"/>
    <property type="evidence" value="ECO:0007669"/>
    <property type="project" value="UniProtKB-KW"/>
</dbReference>
<dbReference type="InterPro" id="IPR036409">
    <property type="entry name" value="Aldolase_II/adducin_N_sf"/>
</dbReference>
<reference evidence="7 8" key="1">
    <citation type="journal article" date="2019" name="Nat. Microbiol.">
        <title>Mediterranean grassland soil C-N compound turnover is dependent on rainfall and depth, and is mediated by genomically divergent microorganisms.</title>
        <authorList>
            <person name="Diamond S."/>
            <person name="Andeer P.F."/>
            <person name="Li Z."/>
            <person name="Crits-Christoph A."/>
            <person name="Burstein D."/>
            <person name="Anantharaman K."/>
            <person name="Lane K.R."/>
            <person name="Thomas B.C."/>
            <person name="Pan C."/>
            <person name="Northen T.R."/>
            <person name="Banfield J.F."/>
        </authorList>
    </citation>
    <scope>NUCLEOTIDE SEQUENCE [LARGE SCALE GENOMIC DNA]</scope>
    <source>
        <strain evidence="5">WS_1</strain>
        <strain evidence="6">WS_5</strain>
    </source>
</reference>
<dbReference type="Proteomes" id="UP000316292">
    <property type="component" value="Unassembled WGS sequence"/>
</dbReference>
<dbReference type="AlphaFoldDB" id="A0A538SZ50"/>
<dbReference type="GO" id="GO:0019323">
    <property type="term" value="P:pentose catabolic process"/>
    <property type="evidence" value="ECO:0007669"/>
    <property type="project" value="TreeGrafter"/>
</dbReference>
<dbReference type="InterPro" id="IPR001303">
    <property type="entry name" value="Aldolase_II/adducin_N"/>
</dbReference>
<dbReference type="GO" id="GO:0005829">
    <property type="term" value="C:cytosol"/>
    <property type="evidence" value="ECO:0007669"/>
    <property type="project" value="TreeGrafter"/>
</dbReference>
<evidence type="ECO:0000256" key="2">
    <source>
        <dbReference type="ARBA" id="ARBA00023239"/>
    </source>
</evidence>
<protein>
    <submittedName>
        <fullName evidence="6">Class II aldolase/adducin family protein</fullName>
    </submittedName>
</protein>
<dbReference type="SMART" id="SM01007">
    <property type="entry name" value="Aldolase_II"/>
    <property type="match status" value="1"/>
</dbReference>
<dbReference type="EMBL" id="VBOR01000048">
    <property type="protein sequence ID" value="TMQ49898.1"/>
    <property type="molecule type" value="Genomic_DNA"/>
</dbReference>
<evidence type="ECO:0000256" key="1">
    <source>
        <dbReference type="ARBA" id="ARBA00022723"/>
    </source>
</evidence>
<feature type="region of interest" description="Disordered" evidence="3">
    <location>
        <begin position="1"/>
        <end position="64"/>
    </location>
</feature>
<feature type="domain" description="Class II aldolase/adducin N-terminal" evidence="4">
    <location>
        <begin position="83"/>
        <end position="266"/>
    </location>
</feature>
<dbReference type="PANTHER" id="PTHR22789:SF0">
    <property type="entry name" value="3-OXO-TETRONATE 4-PHOSPHATE DECARBOXYLASE-RELATED"/>
    <property type="match status" value="1"/>
</dbReference>
<evidence type="ECO:0000313" key="8">
    <source>
        <dbReference type="Proteomes" id="UP000320913"/>
    </source>
</evidence>
<keyword evidence="1" id="KW-0479">Metal-binding</keyword>
<evidence type="ECO:0000259" key="4">
    <source>
        <dbReference type="SMART" id="SM01007"/>
    </source>
</evidence>
<name>A0A538SZ50_UNCEI</name>
<dbReference type="PANTHER" id="PTHR22789">
    <property type="entry name" value="FUCULOSE PHOSPHATE ALDOLASE"/>
    <property type="match status" value="1"/>
</dbReference>
<sequence length="272" mass="28236">MASRGTSRRGGSACGVSSRATSFAPCPRPSRRWRAEPLAKSRPGRGAAGDGGAGERREPGIGSGVGKAAAAARVHALRAALAHDLMRAGRVLERRGMIVAAEGDLSARITPDRILITRRGRRKGDLTPRDFVDLALGEPLDSQGRVAASTEHRAHLAAYTVRPDVEAVVHAHPPGLSAFAIRGEAPNLKALDEARDAIHALAVVPYAPSGTESLAKAVAAALLGQEGTPACDVLILRSHGALAVGGSVEEALSRLEIAEHLAMTLLLAERLG</sequence>
<comment type="caution">
    <text evidence="6">The sequence shown here is derived from an EMBL/GenBank/DDBJ whole genome shotgun (WGS) entry which is preliminary data.</text>
</comment>
<proteinExistence type="predicted"/>
<evidence type="ECO:0000256" key="3">
    <source>
        <dbReference type="SAM" id="MobiDB-lite"/>
    </source>
</evidence>